<evidence type="ECO:0000313" key="2">
    <source>
        <dbReference type="Proteomes" id="UP000195442"/>
    </source>
</evidence>
<dbReference type="Proteomes" id="UP000195442">
    <property type="component" value="Unassembled WGS sequence"/>
</dbReference>
<dbReference type="EMBL" id="FUKJ01000335">
    <property type="protein sequence ID" value="SJM94481.1"/>
    <property type="molecule type" value="Genomic_DNA"/>
</dbReference>
<name>A0A1R4HEM1_9GAMM</name>
<gene>
    <name evidence="1" type="ORF">CRENPOLYSF2_400019</name>
</gene>
<dbReference type="AlphaFoldDB" id="A0A1R4HEM1"/>
<protein>
    <submittedName>
        <fullName evidence="1">Uncharacterized protein</fullName>
    </submittedName>
</protein>
<proteinExistence type="predicted"/>
<evidence type="ECO:0000313" key="1">
    <source>
        <dbReference type="EMBL" id="SJM94481.1"/>
    </source>
</evidence>
<organism evidence="1 2">
    <name type="scientific">Crenothrix polyspora</name>
    <dbReference type="NCBI Taxonomy" id="360316"/>
    <lineage>
        <taxon>Bacteria</taxon>
        <taxon>Pseudomonadati</taxon>
        <taxon>Pseudomonadota</taxon>
        <taxon>Gammaproteobacteria</taxon>
        <taxon>Methylococcales</taxon>
        <taxon>Crenotrichaceae</taxon>
        <taxon>Crenothrix</taxon>
    </lineage>
</organism>
<accession>A0A1R4HEM1</accession>
<reference evidence="2" key="1">
    <citation type="submission" date="2017-02" db="EMBL/GenBank/DDBJ databases">
        <authorList>
            <person name="Daims H."/>
        </authorList>
    </citation>
    <scope>NUCLEOTIDE SEQUENCE [LARGE SCALE GENOMIC DNA]</scope>
</reference>
<keyword evidence="2" id="KW-1185">Reference proteome</keyword>
<sequence length="39" mass="4505">MKNPVQIRQLAYERLEEAQILAQNGKYDGAFIWQAIALN</sequence>